<dbReference type="GeneID" id="129922911"/>
<protein>
    <submittedName>
        <fullName evidence="3">Uncharacterized protein LOC129922911</fullName>
    </submittedName>
</protein>
<keyword evidence="2" id="KW-1185">Reference proteome</keyword>
<dbReference type="InterPro" id="IPR005135">
    <property type="entry name" value="Endo/exonuclease/phosphatase"/>
</dbReference>
<dbReference type="Pfam" id="PF03372">
    <property type="entry name" value="Exo_endo_phos"/>
    <property type="match status" value="1"/>
</dbReference>
<dbReference type="InterPro" id="IPR036691">
    <property type="entry name" value="Endo/exonu/phosph_ase_sf"/>
</dbReference>
<dbReference type="PANTHER" id="PTHR46670">
    <property type="entry name" value="ENDO/EXONUCLEASE/PHOSPHATASE DOMAIN-CONTAINING PROTEIN"/>
    <property type="match status" value="1"/>
</dbReference>
<name>A0A9W2YWK1_BIOGL</name>
<feature type="domain" description="Endonuclease/exonuclease/phosphatase" evidence="1">
    <location>
        <begin position="25"/>
        <end position="176"/>
    </location>
</feature>
<dbReference type="OMA" id="ENETYAM"/>
<dbReference type="OrthoDB" id="10072198at2759"/>
<gene>
    <name evidence="3" type="primary">LOC129922911</name>
</gene>
<dbReference type="AlphaFoldDB" id="A0A9W2YWK1"/>
<dbReference type="SUPFAM" id="SSF56219">
    <property type="entry name" value="DNase I-like"/>
    <property type="match status" value="1"/>
</dbReference>
<dbReference type="Gene3D" id="3.60.10.10">
    <property type="entry name" value="Endonuclease/exonuclease/phosphatase"/>
    <property type="match status" value="1"/>
</dbReference>
<dbReference type="PANTHER" id="PTHR46670:SF3">
    <property type="entry name" value="ENDONUCLEASE_EXONUCLEASE_PHOSPHATASE DOMAIN-CONTAINING PROTEIN"/>
    <property type="match status" value="1"/>
</dbReference>
<sequence length="188" mass="21338">MTPPVSSKCATPLVTTSSSLLKIMHLNAQSCSNKALELADTITDDSYDIVFLSETWFKEVGDEPRTTELTPPGFIFKSLHRKTGSGGGLAILYRDSLAKYVTIRPESSTYTTFEMCEFHLSHHSRTLTFIFLYRPPPSKRNKLTTKVFIEEFQDLLDSHISTKDLFVIGDVNLHFDSENETYAMLKMR</sequence>
<evidence type="ECO:0000313" key="3">
    <source>
        <dbReference type="RefSeq" id="XP_055867087.1"/>
    </source>
</evidence>
<organism evidence="2 3">
    <name type="scientific">Biomphalaria glabrata</name>
    <name type="common">Bloodfluke planorb</name>
    <name type="synonym">Freshwater snail</name>
    <dbReference type="NCBI Taxonomy" id="6526"/>
    <lineage>
        <taxon>Eukaryota</taxon>
        <taxon>Metazoa</taxon>
        <taxon>Spiralia</taxon>
        <taxon>Lophotrochozoa</taxon>
        <taxon>Mollusca</taxon>
        <taxon>Gastropoda</taxon>
        <taxon>Heterobranchia</taxon>
        <taxon>Euthyneura</taxon>
        <taxon>Panpulmonata</taxon>
        <taxon>Hygrophila</taxon>
        <taxon>Lymnaeoidea</taxon>
        <taxon>Planorbidae</taxon>
        <taxon>Biomphalaria</taxon>
    </lineage>
</organism>
<dbReference type="RefSeq" id="XP_055867087.1">
    <property type="nucleotide sequence ID" value="XM_056011112.1"/>
</dbReference>
<evidence type="ECO:0000313" key="2">
    <source>
        <dbReference type="Proteomes" id="UP001165740"/>
    </source>
</evidence>
<accession>A0A9W2YWK1</accession>
<reference evidence="3" key="1">
    <citation type="submission" date="2025-08" db="UniProtKB">
        <authorList>
            <consortium name="RefSeq"/>
        </authorList>
    </citation>
    <scope>IDENTIFICATION</scope>
</reference>
<dbReference type="GO" id="GO:0003824">
    <property type="term" value="F:catalytic activity"/>
    <property type="evidence" value="ECO:0007669"/>
    <property type="project" value="InterPro"/>
</dbReference>
<proteinExistence type="predicted"/>
<dbReference type="Proteomes" id="UP001165740">
    <property type="component" value="Chromosome 14"/>
</dbReference>
<evidence type="ECO:0000259" key="1">
    <source>
        <dbReference type="Pfam" id="PF03372"/>
    </source>
</evidence>